<dbReference type="Pfam" id="PF05746">
    <property type="entry name" value="DALR_1"/>
    <property type="match status" value="1"/>
</dbReference>
<dbReference type="HAMAP" id="MF_00123">
    <property type="entry name" value="Arg_tRNA_synth"/>
    <property type="match status" value="1"/>
</dbReference>
<dbReference type="OrthoDB" id="9805987at2"/>
<comment type="caution">
    <text evidence="12">The sequence shown here is derived from an EMBL/GenBank/DDBJ whole genome shotgun (WGS) entry which is preliminary data.</text>
</comment>
<dbReference type="EC" id="6.1.1.19" evidence="8"/>
<evidence type="ECO:0000256" key="8">
    <source>
        <dbReference type="HAMAP-Rule" id="MF_00123"/>
    </source>
</evidence>
<evidence type="ECO:0000313" key="12">
    <source>
        <dbReference type="EMBL" id="RED52915.1"/>
    </source>
</evidence>
<proteinExistence type="inferred from homology"/>
<comment type="similarity">
    <text evidence="1 8 9">Belongs to the class-I aminoacyl-tRNA synthetase family.</text>
</comment>
<sequence>MLLQQAAVILAPYLDLPSEEALAKLEVPPESHMGDVSLPCFSFAKTLKQAPGAIAAKIAERINADRDDLRVEVAGGYLNLFFQGASWKEQLLKRALDENYGRSDWGAGRRVVIDMSSPNIAKPFGIGHLRSTMIGNSLSRLYRATGHEVVTVNHIGDWGTQFGKLIVAYRKWGNKQALDQAPIQESLRLYVEFHKQAELLPALEDEAREAFAKLERGDAAMRELWQYFVDESLKEFHRVYERLGVTFDSYAGESFYNDKIAPVVRNLEELRMLEEDAGAQIVRLEEEALPPCLILKKDGSSIYAVRDLATAIYRKEELFADEILYVVGAEQSLHFQQVFAVLRKMGHEWAAHCRHVPFGLITIGGKKMSTRKGKVVMLDEVLDEAVERALQIIEGKNPALANKEAVAEAVGVGAIIFGDLKHHRQLSVDFNLEDAVSFEGETGPYLQYTNARILTLLRKGNYVELRSRLAVDGRHLSSEAAWACIKTLSRYEAAIQDAVRTAEPYVVAKYLLALAKDFNRFYNSGKILSEAADEADIFAKLSLSSAVASVLRSGLALLGMHTPAEM</sequence>
<evidence type="ECO:0000256" key="6">
    <source>
        <dbReference type="ARBA" id="ARBA00023146"/>
    </source>
</evidence>
<dbReference type="InterPro" id="IPR035684">
    <property type="entry name" value="ArgRS_core"/>
</dbReference>
<feature type="domain" description="Arginyl tRNA synthetase N-terminal" evidence="11">
    <location>
        <begin position="4"/>
        <end position="82"/>
    </location>
</feature>
<dbReference type="InterPro" id="IPR005148">
    <property type="entry name" value="Arg-tRNA-synth_N"/>
</dbReference>
<dbReference type="EMBL" id="QRDZ01000053">
    <property type="protein sequence ID" value="RED52915.1"/>
    <property type="molecule type" value="Genomic_DNA"/>
</dbReference>
<protein>
    <recommendedName>
        <fullName evidence="8">Arginine--tRNA ligase</fullName>
        <ecNumber evidence="8">6.1.1.19</ecNumber>
    </recommendedName>
    <alternativeName>
        <fullName evidence="8">Arginyl-tRNA synthetase</fullName>
        <shortName evidence="8">ArgRS</shortName>
    </alternativeName>
</protein>
<feature type="domain" description="DALR anticodon binding" evidence="10">
    <location>
        <begin position="446"/>
        <end position="566"/>
    </location>
</feature>
<keyword evidence="5 8" id="KW-0648">Protein biosynthesis</keyword>
<dbReference type="Gene3D" id="1.10.730.10">
    <property type="entry name" value="Isoleucyl-tRNA Synthetase, Domain 1"/>
    <property type="match status" value="1"/>
</dbReference>
<reference evidence="12 13" key="1">
    <citation type="submission" date="2018-07" db="EMBL/GenBank/DDBJ databases">
        <title>Genomic Encyclopedia of Type Strains, Phase III (KMG-III): the genomes of soil and plant-associated and newly described type strains.</title>
        <authorList>
            <person name="Whitman W."/>
        </authorList>
    </citation>
    <scope>NUCLEOTIDE SEQUENCE [LARGE SCALE GENOMIC DNA]</scope>
    <source>
        <strain evidence="12 13">CECT 7287</strain>
    </source>
</reference>
<evidence type="ECO:0000256" key="9">
    <source>
        <dbReference type="RuleBase" id="RU363038"/>
    </source>
</evidence>
<dbReference type="SUPFAM" id="SSF55190">
    <property type="entry name" value="Arginyl-tRNA synthetase (ArgRS), N-terminal 'additional' domain"/>
    <property type="match status" value="1"/>
</dbReference>
<dbReference type="SUPFAM" id="SSF52374">
    <property type="entry name" value="Nucleotidylyl transferase"/>
    <property type="match status" value="1"/>
</dbReference>
<dbReference type="GO" id="GO:0004814">
    <property type="term" value="F:arginine-tRNA ligase activity"/>
    <property type="evidence" value="ECO:0007669"/>
    <property type="project" value="UniProtKB-UniRule"/>
</dbReference>
<dbReference type="Proteomes" id="UP000256977">
    <property type="component" value="Unassembled WGS sequence"/>
</dbReference>
<dbReference type="NCBIfam" id="TIGR00456">
    <property type="entry name" value="argS"/>
    <property type="match status" value="1"/>
</dbReference>
<dbReference type="GO" id="GO:0005737">
    <property type="term" value="C:cytoplasm"/>
    <property type="evidence" value="ECO:0007669"/>
    <property type="project" value="UniProtKB-SubCell"/>
</dbReference>
<dbReference type="PANTHER" id="PTHR11956:SF5">
    <property type="entry name" value="ARGININE--TRNA LIGASE, CYTOPLASMIC"/>
    <property type="match status" value="1"/>
</dbReference>
<dbReference type="SMART" id="SM00836">
    <property type="entry name" value="DALR_1"/>
    <property type="match status" value="1"/>
</dbReference>
<dbReference type="AlphaFoldDB" id="A0A3D9HU15"/>
<keyword evidence="4 8" id="KW-0067">ATP-binding</keyword>
<evidence type="ECO:0000256" key="2">
    <source>
        <dbReference type="ARBA" id="ARBA00022598"/>
    </source>
</evidence>
<dbReference type="PRINTS" id="PR01038">
    <property type="entry name" value="TRNASYNTHARG"/>
</dbReference>
<dbReference type="InterPro" id="IPR009080">
    <property type="entry name" value="tRNAsynth_Ia_anticodon-bd"/>
</dbReference>
<dbReference type="Gene3D" id="3.40.50.620">
    <property type="entry name" value="HUPs"/>
    <property type="match status" value="1"/>
</dbReference>
<dbReference type="SUPFAM" id="SSF47323">
    <property type="entry name" value="Anticodon-binding domain of a subclass of class I aminoacyl-tRNA synthetases"/>
    <property type="match status" value="1"/>
</dbReference>
<dbReference type="GO" id="GO:0005524">
    <property type="term" value="F:ATP binding"/>
    <property type="evidence" value="ECO:0007669"/>
    <property type="project" value="UniProtKB-UniRule"/>
</dbReference>
<dbReference type="Gene3D" id="3.30.1360.70">
    <property type="entry name" value="Arginyl tRNA synthetase N-terminal domain"/>
    <property type="match status" value="1"/>
</dbReference>
<comment type="subcellular location">
    <subcellularLocation>
        <location evidence="8">Cytoplasm</location>
    </subcellularLocation>
</comment>
<keyword evidence="13" id="KW-1185">Reference proteome</keyword>
<dbReference type="InterPro" id="IPR036695">
    <property type="entry name" value="Arg-tRNA-synth_N_sf"/>
</dbReference>
<comment type="catalytic activity">
    <reaction evidence="7 8">
        <text>tRNA(Arg) + L-arginine + ATP = L-arginyl-tRNA(Arg) + AMP + diphosphate</text>
        <dbReference type="Rhea" id="RHEA:20301"/>
        <dbReference type="Rhea" id="RHEA-COMP:9658"/>
        <dbReference type="Rhea" id="RHEA-COMP:9673"/>
        <dbReference type="ChEBI" id="CHEBI:30616"/>
        <dbReference type="ChEBI" id="CHEBI:32682"/>
        <dbReference type="ChEBI" id="CHEBI:33019"/>
        <dbReference type="ChEBI" id="CHEBI:78442"/>
        <dbReference type="ChEBI" id="CHEBI:78513"/>
        <dbReference type="ChEBI" id="CHEBI:456215"/>
        <dbReference type="EC" id="6.1.1.19"/>
    </reaction>
</comment>
<name>A0A3D9HU15_9BACL</name>
<dbReference type="InterPro" id="IPR008909">
    <property type="entry name" value="DALR_anticod-bd"/>
</dbReference>
<dbReference type="Pfam" id="PF03485">
    <property type="entry name" value="Arg_tRNA_synt_N"/>
    <property type="match status" value="1"/>
</dbReference>
<keyword evidence="3 8" id="KW-0547">Nucleotide-binding</keyword>
<dbReference type="CDD" id="cd00671">
    <property type="entry name" value="ArgRS_core"/>
    <property type="match status" value="1"/>
</dbReference>
<comment type="subunit">
    <text evidence="8">Monomer.</text>
</comment>
<dbReference type="Pfam" id="PF00750">
    <property type="entry name" value="tRNA-synt_1d"/>
    <property type="match status" value="1"/>
</dbReference>
<dbReference type="InterPro" id="IPR001278">
    <property type="entry name" value="Arg-tRNA-ligase"/>
</dbReference>
<evidence type="ECO:0000256" key="3">
    <source>
        <dbReference type="ARBA" id="ARBA00022741"/>
    </source>
</evidence>
<organism evidence="12 13">
    <name type="scientific">Cohnella phaseoli</name>
    <dbReference type="NCBI Taxonomy" id="456490"/>
    <lineage>
        <taxon>Bacteria</taxon>
        <taxon>Bacillati</taxon>
        <taxon>Bacillota</taxon>
        <taxon>Bacilli</taxon>
        <taxon>Bacillales</taxon>
        <taxon>Paenibacillaceae</taxon>
        <taxon>Cohnella</taxon>
    </lineage>
</organism>
<dbReference type="GO" id="GO:0006420">
    <property type="term" value="P:arginyl-tRNA aminoacylation"/>
    <property type="evidence" value="ECO:0007669"/>
    <property type="project" value="UniProtKB-UniRule"/>
</dbReference>
<keyword evidence="8" id="KW-0963">Cytoplasm</keyword>
<dbReference type="PANTHER" id="PTHR11956">
    <property type="entry name" value="ARGINYL-TRNA SYNTHETASE"/>
    <property type="match status" value="1"/>
</dbReference>
<evidence type="ECO:0000256" key="4">
    <source>
        <dbReference type="ARBA" id="ARBA00022840"/>
    </source>
</evidence>
<dbReference type="SMART" id="SM01016">
    <property type="entry name" value="Arg_tRNA_synt_N"/>
    <property type="match status" value="1"/>
</dbReference>
<evidence type="ECO:0000256" key="1">
    <source>
        <dbReference type="ARBA" id="ARBA00005594"/>
    </source>
</evidence>
<evidence type="ECO:0000256" key="7">
    <source>
        <dbReference type="ARBA" id="ARBA00049339"/>
    </source>
</evidence>
<keyword evidence="2 8" id="KW-0436">Ligase</keyword>
<evidence type="ECO:0000259" key="10">
    <source>
        <dbReference type="SMART" id="SM00836"/>
    </source>
</evidence>
<evidence type="ECO:0000259" key="11">
    <source>
        <dbReference type="SMART" id="SM01016"/>
    </source>
</evidence>
<keyword evidence="6 8" id="KW-0030">Aminoacyl-tRNA synthetase</keyword>
<evidence type="ECO:0000256" key="5">
    <source>
        <dbReference type="ARBA" id="ARBA00022917"/>
    </source>
</evidence>
<dbReference type="InterPro" id="IPR014729">
    <property type="entry name" value="Rossmann-like_a/b/a_fold"/>
</dbReference>
<feature type="short sequence motif" description="'HIGH' region" evidence="8">
    <location>
        <begin position="118"/>
        <end position="128"/>
    </location>
</feature>
<gene>
    <name evidence="8" type="primary">argS</name>
    <name evidence="12" type="ORF">DFP98_1534</name>
</gene>
<evidence type="ECO:0000313" key="13">
    <source>
        <dbReference type="Proteomes" id="UP000256977"/>
    </source>
</evidence>
<accession>A0A3D9HU15</accession>
<dbReference type="FunFam" id="3.40.50.620:FF:000116">
    <property type="entry name" value="Arginine--tRNA ligase"/>
    <property type="match status" value="1"/>
</dbReference>